<proteinExistence type="predicted"/>
<name>A0AAU9IXF8_9CILI</name>
<dbReference type="EMBL" id="CAJZBQ010000020">
    <property type="protein sequence ID" value="CAG9318383.1"/>
    <property type="molecule type" value="Genomic_DNA"/>
</dbReference>
<protein>
    <recommendedName>
        <fullName evidence="4">Transglycosylase SLT domain-containing protein</fullName>
    </recommendedName>
</protein>
<evidence type="ECO:0000313" key="2">
    <source>
        <dbReference type="EMBL" id="CAG9318383.1"/>
    </source>
</evidence>
<comment type="caution">
    <text evidence="2">The sequence shown here is derived from an EMBL/GenBank/DDBJ whole genome shotgun (WGS) entry which is preliminary data.</text>
</comment>
<organism evidence="2 3">
    <name type="scientific">Blepharisma stoltei</name>
    <dbReference type="NCBI Taxonomy" id="1481888"/>
    <lineage>
        <taxon>Eukaryota</taxon>
        <taxon>Sar</taxon>
        <taxon>Alveolata</taxon>
        <taxon>Ciliophora</taxon>
        <taxon>Postciliodesmatophora</taxon>
        <taxon>Heterotrichea</taxon>
        <taxon>Heterotrichida</taxon>
        <taxon>Blepharismidae</taxon>
        <taxon>Blepharisma</taxon>
    </lineage>
</organism>
<dbReference type="Proteomes" id="UP001162131">
    <property type="component" value="Unassembled WGS sequence"/>
</dbReference>
<dbReference type="SUPFAM" id="SSF53955">
    <property type="entry name" value="Lysozyme-like"/>
    <property type="match status" value="1"/>
</dbReference>
<gene>
    <name evidence="2" type="ORF">BSTOLATCC_MIC20857</name>
</gene>
<dbReference type="AlphaFoldDB" id="A0AAU9IXF8"/>
<evidence type="ECO:0008006" key="4">
    <source>
        <dbReference type="Google" id="ProtNLM"/>
    </source>
</evidence>
<keyword evidence="1" id="KW-0732">Signal</keyword>
<accession>A0AAU9IXF8</accession>
<dbReference type="InterPro" id="IPR023346">
    <property type="entry name" value="Lysozyme-like_dom_sf"/>
</dbReference>
<evidence type="ECO:0000313" key="3">
    <source>
        <dbReference type="Proteomes" id="UP001162131"/>
    </source>
</evidence>
<feature type="chain" id="PRO_5043583317" description="Transglycosylase SLT domain-containing protein" evidence="1">
    <location>
        <begin position="17"/>
        <end position="179"/>
    </location>
</feature>
<sequence length="179" mass="19761">MKGIFILLGLAFLAYADTCGGNCPLNDCPKDTCSCGYSSNVIDIAYWCSQFQGWSQSCCKCIAPNISNGNANTESYNSYGSRQIGVWQINSTNWESCNDGNPPCSPTSNLNCAKKIWAWGGNSWKYWPACSACGCCNSSDERDKLILELRAQMKEIEDQARLVEELAAKNRGLRYDSQV</sequence>
<keyword evidence="3" id="KW-1185">Reference proteome</keyword>
<feature type="signal peptide" evidence="1">
    <location>
        <begin position="1"/>
        <end position="16"/>
    </location>
</feature>
<evidence type="ECO:0000256" key="1">
    <source>
        <dbReference type="SAM" id="SignalP"/>
    </source>
</evidence>
<reference evidence="2" key="1">
    <citation type="submission" date="2021-09" db="EMBL/GenBank/DDBJ databases">
        <authorList>
            <consortium name="AG Swart"/>
            <person name="Singh M."/>
            <person name="Singh A."/>
            <person name="Seah K."/>
            <person name="Emmerich C."/>
        </authorList>
    </citation>
    <scope>NUCLEOTIDE SEQUENCE</scope>
    <source>
        <strain evidence="2">ATCC30299</strain>
    </source>
</reference>